<feature type="compositionally biased region" description="Low complexity" evidence="1">
    <location>
        <begin position="309"/>
        <end position="328"/>
    </location>
</feature>
<feature type="domain" description="CD-NTase-associated protein 12/Pycsar effector protein TIR" evidence="2">
    <location>
        <begin position="142"/>
        <end position="271"/>
    </location>
</feature>
<sequence length="419" mass="45352">MNQPAVVLRFADDVNEADRAELDAALQRAEVPTTRGVDLGHRGQAEYLVLAVANVAGGIAGVATGIAEAGRAWLATRRRPSAYFEIEDRDTHIVVQISAQDPDRALQRLASVIAAATDSPIRWQGGRWRSPADATSEFAKTVFVVAGRDKRARRAMYDFLRAIGLHPIEWNEALAATGQGSPYLGEVLDQVLGTGAAVIVLQTPDDEVRLKPEHADGKNDPELALHGQARPNVLLEAGMALARCPETTVIVEFGKVRPFSDIAGRYVIRLDDTPKSKHRLAERLKAIGCAVDTSGSDWLSADLTPPGESPSQPAPATTTAPVPARSPSQSSGRPVLDNFSVTRDSLGHHTVHGEIRNNDRPVSWLTLKATFYAEKKITGTAVGVVRDLEPDETKTFSLTTADEVYGYDDYKVQIDSVQR</sequence>
<dbReference type="RefSeq" id="WP_173142595.1">
    <property type="nucleotide sequence ID" value="NZ_CBCSGW010000005.1"/>
</dbReference>
<evidence type="ECO:0000313" key="4">
    <source>
        <dbReference type="Proteomes" id="UP000763557"/>
    </source>
</evidence>
<evidence type="ECO:0000259" key="2">
    <source>
        <dbReference type="Pfam" id="PF10137"/>
    </source>
</evidence>
<accession>A0ABX2FJ31</accession>
<dbReference type="NCBIfam" id="NF038353">
    <property type="entry name" value="FxLYD_dom"/>
    <property type="match status" value="1"/>
</dbReference>
<dbReference type="Proteomes" id="UP000763557">
    <property type="component" value="Unassembled WGS sequence"/>
</dbReference>
<evidence type="ECO:0000256" key="1">
    <source>
        <dbReference type="SAM" id="MobiDB-lite"/>
    </source>
</evidence>
<gene>
    <name evidence="3" type="ORF">GC106_86770</name>
</gene>
<name>A0ABX2FJ31_9PSEU</name>
<organism evidence="3 4">
    <name type="scientific">Kibdelosporangium persicum</name>
    <dbReference type="NCBI Taxonomy" id="2698649"/>
    <lineage>
        <taxon>Bacteria</taxon>
        <taxon>Bacillati</taxon>
        <taxon>Actinomycetota</taxon>
        <taxon>Actinomycetes</taxon>
        <taxon>Pseudonocardiales</taxon>
        <taxon>Pseudonocardiaceae</taxon>
        <taxon>Kibdelosporangium</taxon>
    </lineage>
</organism>
<comment type="caution">
    <text evidence="3">The sequence shown here is derived from an EMBL/GenBank/DDBJ whole genome shotgun (WGS) entry which is preliminary data.</text>
</comment>
<reference evidence="3 4" key="1">
    <citation type="submission" date="2020-01" db="EMBL/GenBank/DDBJ databases">
        <title>Kibdelosporangium persica a novel Actinomycetes from a hot desert in Iran.</title>
        <authorList>
            <person name="Safaei N."/>
            <person name="Zaburannyi N."/>
            <person name="Mueller R."/>
            <person name="Wink J."/>
        </authorList>
    </citation>
    <scope>NUCLEOTIDE SEQUENCE [LARGE SCALE GENOMIC DNA]</scope>
    <source>
        <strain evidence="3 4">4NS15</strain>
    </source>
</reference>
<dbReference type="Pfam" id="PF10137">
    <property type="entry name" value="CAP12-PCTIR_TIR"/>
    <property type="match status" value="1"/>
</dbReference>
<protein>
    <submittedName>
        <fullName evidence="3">Nucleotide-binding protein with TIR-like domain</fullName>
    </submittedName>
</protein>
<dbReference type="InterPro" id="IPR047676">
    <property type="entry name" value="FxLYD_dom"/>
</dbReference>
<dbReference type="InterPro" id="IPR019302">
    <property type="entry name" value="CAP12/PCTIR_TIR_dom"/>
</dbReference>
<keyword evidence="4" id="KW-1185">Reference proteome</keyword>
<evidence type="ECO:0000313" key="3">
    <source>
        <dbReference type="EMBL" id="NRN71397.1"/>
    </source>
</evidence>
<proteinExistence type="predicted"/>
<dbReference type="EMBL" id="JAAATY010000064">
    <property type="protein sequence ID" value="NRN71397.1"/>
    <property type="molecule type" value="Genomic_DNA"/>
</dbReference>
<feature type="region of interest" description="Disordered" evidence="1">
    <location>
        <begin position="298"/>
        <end position="335"/>
    </location>
</feature>